<feature type="transmembrane region" description="Helical" evidence="2">
    <location>
        <begin position="26"/>
        <end position="46"/>
    </location>
</feature>
<feature type="transmembrane region" description="Helical" evidence="2">
    <location>
        <begin position="111"/>
        <end position="130"/>
    </location>
</feature>
<keyword evidence="4" id="KW-1185">Reference proteome</keyword>
<keyword evidence="2" id="KW-0472">Membrane</keyword>
<dbReference type="Proteomes" id="UP000307440">
    <property type="component" value="Unassembled WGS sequence"/>
</dbReference>
<keyword evidence="2" id="KW-1133">Transmembrane helix</keyword>
<accession>A0A5C3LIC5</accession>
<feature type="compositionally biased region" description="Polar residues" evidence="1">
    <location>
        <begin position="307"/>
        <end position="321"/>
    </location>
</feature>
<protein>
    <submittedName>
        <fullName evidence="3">Uncharacterized protein</fullName>
    </submittedName>
</protein>
<sequence length="342" mass="37255">MSTGSGGGSQQNPAARLAIGYAESNVQLVSIGLQLFMCIYGLVVYLESSRAAKKGRILYVAVSFTILGLSVMTTVCNNYSNYNSLLNTVPGDLARTRIALNQFGQGTPSYGIARIASTFIAFVGDGLLLYRCYFFWSDKRWVVVLPALVYLASVVMGILQMLWQDIFSGWVIDFSVSWVALNATLNALITGMISYSLLRAYFKHRDHLPPNASRVYLSVVAILVEAALPLSLAGIVLAALMNQSRGAGATGVHQGFFRILYFFLLAISPQMIIFRITTGRSAGRKPNRGSSDKTTHVSTAMDFVHSSSNAESGSFDVSQSKRSNHDPQQRSAEKNDVHVVPV</sequence>
<feature type="compositionally biased region" description="Basic and acidic residues" evidence="1">
    <location>
        <begin position="323"/>
        <end position="342"/>
    </location>
</feature>
<feature type="transmembrane region" description="Helical" evidence="2">
    <location>
        <begin position="183"/>
        <end position="202"/>
    </location>
</feature>
<feature type="transmembrane region" description="Helical" evidence="2">
    <location>
        <begin position="259"/>
        <end position="278"/>
    </location>
</feature>
<name>A0A5C3LIC5_COPMA</name>
<dbReference type="OrthoDB" id="3351617at2759"/>
<reference evidence="3 4" key="1">
    <citation type="journal article" date="2019" name="Nat. Ecol. Evol.">
        <title>Megaphylogeny resolves global patterns of mushroom evolution.</title>
        <authorList>
            <person name="Varga T."/>
            <person name="Krizsan K."/>
            <person name="Foldi C."/>
            <person name="Dima B."/>
            <person name="Sanchez-Garcia M."/>
            <person name="Sanchez-Ramirez S."/>
            <person name="Szollosi G.J."/>
            <person name="Szarkandi J.G."/>
            <person name="Papp V."/>
            <person name="Albert L."/>
            <person name="Andreopoulos W."/>
            <person name="Angelini C."/>
            <person name="Antonin V."/>
            <person name="Barry K.W."/>
            <person name="Bougher N.L."/>
            <person name="Buchanan P."/>
            <person name="Buyck B."/>
            <person name="Bense V."/>
            <person name="Catcheside P."/>
            <person name="Chovatia M."/>
            <person name="Cooper J."/>
            <person name="Damon W."/>
            <person name="Desjardin D."/>
            <person name="Finy P."/>
            <person name="Geml J."/>
            <person name="Haridas S."/>
            <person name="Hughes K."/>
            <person name="Justo A."/>
            <person name="Karasinski D."/>
            <person name="Kautmanova I."/>
            <person name="Kiss B."/>
            <person name="Kocsube S."/>
            <person name="Kotiranta H."/>
            <person name="LaButti K.M."/>
            <person name="Lechner B.E."/>
            <person name="Liimatainen K."/>
            <person name="Lipzen A."/>
            <person name="Lukacs Z."/>
            <person name="Mihaltcheva S."/>
            <person name="Morgado L.N."/>
            <person name="Niskanen T."/>
            <person name="Noordeloos M.E."/>
            <person name="Ohm R.A."/>
            <person name="Ortiz-Santana B."/>
            <person name="Ovrebo C."/>
            <person name="Racz N."/>
            <person name="Riley R."/>
            <person name="Savchenko A."/>
            <person name="Shiryaev A."/>
            <person name="Soop K."/>
            <person name="Spirin V."/>
            <person name="Szebenyi C."/>
            <person name="Tomsovsky M."/>
            <person name="Tulloss R.E."/>
            <person name="Uehling J."/>
            <person name="Grigoriev I.V."/>
            <person name="Vagvolgyi C."/>
            <person name="Papp T."/>
            <person name="Martin F.M."/>
            <person name="Miettinen O."/>
            <person name="Hibbett D.S."/>
            <person name="Nagy L.G."/>
        </authorList>
    </citation>
    <scope>NUCLEOTIDE SEQUENCE [LARGE SCALE GENOMIC DNA]</scope>
    <source>
        <strain evidence="3 4">CBS 121175</strain>
    </source>
</reference>
<evidence type="ECO:0000313" key="4">
    <source>
        <dbReference type="Proteomes" id="UP000307440"/>
    </source>
</evidence>
<organism evidence="3 4">
    <name type="scientific">Coprinopsis marcescibilis</name>
    <name type="common">Agaric fungus</name>
    <name type="synonym">Psathyrella marcescibilis</name>
    <dbReference type="NCBI Taxonomy" id="230819"/>
    <lineage>
        <taxon>Eukaryota</taxon>
        <taxon>Fungi</taxon>
        <taxon>Dikarya</taxon>
        <taxon>Basidiomycota</taxon>
        <taxon>Agaricomycotina</taxon>
        <taxon>Agaricomycetes</taxon>
        <taxon>Agaricomycetidae</taxon>
        <taxon>Agaricales</taxon>
        <taxon>Agaricineae</taxon>
        <taxon>Psathyrellaceae</taxon>
        <taxon>Coprinopsis</taxon>
    </lineage>
</organism>
<proteinExistence type="predicted"/>
<feature type="transmembrane region" description="Helical" evidence="2">
    <location>
        <begin position="58"/>
        <end position="80"/>
    </location>
</feature>
<evidence type="ECO:0000256" key="1">
    <source>
        <dbReference type="SAM" id="MobiDB-lite"/>
    </source>
</evidence>
<feature type="transmembrane region" description="Helical" evidence="2">
    <location>
        <begin position="142"/>
        <end position="163"/>
    </location>
</feature>
<keyword evidence="2" id="KW-0812">Transmembrane</keyword>
<gene>
    <name evidence="3" type="ORF">FA15DRAFT_665520</name>
</gene>
<feature type="region of interest" description="Disordered" evidence="1">
    <location>
        <begin position="307"/>
        <end position="342"/>
    </location>
</feature>
<evidence type="ECO:0000313" key="3">
    <source>
        <dbReference type="EMBL" id="TFK28301.1"/>
    </source>
</evidence>
<dbReference type="AlphaFoldDB" id="A0A5C3LIC5"/>
<feature type="transmembrane region" description="Helical" evidence="2">
    <location>
        <begin position="214"/>
        <end position="239"/>
    </location>
</feature>
<dbReference type="EMBL" id="ML210157">
    <property type="protein sequence ID" value="TFK28301.1"/>
    <property type="molecule type" value="Genomic_DNA"/>
</dbReference>
<evidence type="ECO:0000256" key="2">
    <source>
        <dbReference type="SAM" id="Phobius"/>
    </source>
</evidence>
<dbReference type="STRING" id="230819.A0A5C3LIC5"/>